<feature type="domain" description="RlmI-like PUA" evidence="5">
    <location>
        <begin position="17"/>
        <end position="79"/>
    </location>
</feature>
<evidence type="ECO:0000313" key="7">
    <source>
        <dbReference type="Proteomes" id="UP001458946"/>
    </source>
</evidence>
<evidence type="ECO:0000259" key="5">
    <source>
        <dbReference type="Pfam" id="PF17785"/>
    </source>
</evidence>
<dbReference type="PANTHER" id="PTHR43042:SF3">
    <property type="entry name" value="RIBOSOMAL RNA LARGE SUBUNIT METHYLTRANSFERASE YWBD-RELATED"/>
    <property type="match status" value="1"/>
</dbReference>
<dbReference type="Gene3D" id="3.40.50.150">
    <property type="entry name" value="Vaccinia Virus protein VP39"/>
    <property type="match status" value="1"/>
</dbReference>
<dbReference type="InterPro" id="IPR019614">
    <property type="entry name" value="SAM-dep_methyl-trfase"/>
</dbReference>
<dbReference type="GO" id="GO:0032259">
    <property type="term" value="P:methylation"/>
    <property type="evidence" value="ECO:0007669"/>
    <property type="project" value="UniProtKB-KW"/>
</dbReference>
<evidence type="ECO:0000259" key="4">
    <source>
        <dbReference type="Pfam" id="PF10672"/>
    </source>
</evidence>
<dbReference type="SUPFAM" id="SSF88697">
    <property type="entry name" value="PUA domain-like"/>
    <property type="match status" value="1"/>
</dbReference>
<keyword evidence="2" id="KW-0808">Transferase</keyword>
<accession>A0ABP9VD97</accession>
<evidence type="ECO:0000256" key="3">
    <source>
        <dbReference type="ARBA" id="ARBA00022691"/>
    </source>
</evidence>
<dbReference type="CDD" id="cd21153">
    <property type="entry name" value="PUA_RlmI"/>
    <property type="match status" value="1"/>
</dbReference>
<dbReference type="Pfam" id="PF17785">
    <property type="entry name" value="PUA_3"/>
    <property type="match status" value="1"/>
</dbReference>
<organism evidence="6 7">
    <name type="scientific">Deinococcus xinjiangensis</name>
    <dbReference type="NCBI Taxonomy" id="457454"/>
    <lineage>
        <taxon>Bacteria</taxon>
        <taxon>Thermotogati</taxon>
        <taxon>Deinococcota</taxon>
        <taxon>Deinococci</taxon>
        <taxon>Deinococcales</taxon>
        <taxon>Deinococcaceae</taxon>
        <taxon>Deinococcus</taxon>
    </lineage>
</organism>
<dbReference type="InterPro" id="IPR041532">
    <property type="entry name" value="RlmI-like_PUA"/>
</dbReference>
<comment type="caution">
    <text evidence="6">The sequence shown here is derived from an EMBL/GenBank/DDBJ whole genome shotgun (WGS) entry which is preliminary data.</text>
</comment>
<dbReference type="GO" id="GO:0008168">
    <property type="term" value="F:methyltransferase activity"/>
    <property type="evidence" value="ECO:0007669"/>
    <property type="project" value="UniProtKB-KW"/>
</dbReference>
<dbReference type="Gene3D" id="2.30.130.10">
    <property type="entry name" value="PUA domain"/>
    <property type="match status" value="1"/>
</dbReference>
<dbReference type="EMBL" id="BAABRN010000008">
    <property type="protein sequence ID" value="GAA5501263.1"/>
    <property type="molecule type" value="Genomic_DNA"/>
</dbReference>
<gene>
    <name evidence="6" type="primary">rlmI_1</name>
    <name evidence="6" type="ORF">Dxin01_00995</name>
</gene>
<dbReference type="CDD" id="cd02440">
    <property type="entry name" value="AdoMet_MTases"/>
    <property type="match status" value="1"/>
</dbReference>
<keyword evidence="7" id="KW-1185">Reference proteome</keyword>
<evidence type="ECO:0000313" key="6">
    <source>
        <dbReference type="EMBL" id="GAA5501263.1"/>
    </source>
</evidence>
<proteinExistence type="predicted"/>
<dbReference type="SUPFAM" id="SSF53335">
    <property type="entry name" value="S-adenosyl-L-methionine-dependent methyltransferases"/>
    <property type="match status" value="1"/>
</dbReference>
<sequence>MLGRPMDATARPPRLRLRVTSAAESFIRSGHPWVYETSVREQNRAGEAGELAVIYDRRDRFLAIGLYDPYSPLRVRVLHTGLPVTLNDAWWAHRLDSALHRRSALFGPDTDGYRLINGESDGFGGLVLDRYASALVLKIYTAAWFPHLPLLLGLLSERFPDLSVVLRLSRNIMTHADKAGLRDGQTLVGEAPTGPVIFHESGLAFEADVLRGQKTGFFLDQRENRRRVEGFAAGRRVLNAFSFSGGFSLYAARGGASEVVSLDISPHALASAERNFALNPALSAAHETVQADVFEWLARTDRTFDLIILDPPSLARREAEREGAIRAYGKLAADGIRKLAAGGILVSASCSAHVSADEFFDAVRSAARRSGRHFKELRTSRHAPDHHASFAEAEYLKAIYLQMD</sequence>
<feature type="domain" description="S-adenosylmethionine-dependent methyltransferase" evidence="4">
    <location>
        <begin position="198"/>
        <end position="357"/>
    </location>
</feature>
<keyword evidence="1 6" id="KW-0489">Methyltransferase</keyword>
<reference evidence="6 7" key="1">
    <citation type="submission" date="2024-02" db="EMBL/GenBank/DDBJ databases">
        <title>Deinococcus xinjiangensis NBRC 107630.</title>
        <authorList>
            <person name="Ichikawa N."/>
            <person name="Katano-Makiyama Y."/>
            <person name="Hidaka K."/>
        </authorList>
    </citation>
    <scope>NUCLEOTIDE SEQUENCE [LARGE SCALE GENOMIC DNA]</scope>
    <source>
        <strain evidence="6 7">NBRC 107630</strain>
    </source>
</reference>
<dbReference type="InterPro" id="IPR036974">
    <property type="entry name" value="PUA_sf"/>
</dbReference>
<dbReference type="NCBIfam" id="NF033380">
    <property type="entry name" value="Rlm_2499C5"/>
    <property type="match status" value="1"/>
</dbReference>
<dbReference type="InterPro" id="IPR015947">
    <property type="entry name" value="PUA-like_sf"/>
</dbReference>
<evidence type="ECO:0000256" key="1">
    <source>
        <dbReference type="ARBA" id="ARBA00022603"/>
    </source>
</evidence>
<name>A0ABP9VD97_9DEIO</name>
<dbReference type="Pfam" id="PF10672">
    <property type="entry name" value="Methyltrans_SAM"/>
    <property type="match status" value="1"/>
</dbReference>
<dbReference type="CDD" id="cd11572">
    <property type="entry name" value="RlmI_M_like"/>
    <property type="match status" value="1"/>
</dbReference>
<dbReference type="Proteomes" id="UP001458946">
    <property type="component" value="Unassembled WGS sequence"/>
</dbReference>
<dbReference type="Gene3D" id="3.30.750.80">
    <property type="entry name" value="RNA methyltransferase domain (HRMD) like"/>
    <property type="match status" value="1"/>
</dbReference>
<dbReference type="InterPro" id="IPR029063">
    <property type="entry name" value="SAM-dependent_MTases_sf"/>
</dbReference>
<dbReference type="PANTHER" id="PTHR43042">
    <property type="entry name" value="SAM-DEPENDENT METHYLTRANSFERASE"/>
    <property type="match status" value="1"/>
</dbReference>
<keyword evidence="3" id="KW-0949">S-adenosyl-L-methionine</keyword>
<protein>
    <submittedName>
        <fullName evidence="6">Ribosomal RNA large subunit methyltransferase I</fullName>
    </submittedName>
</protein>
<evidence type="ECO:0000256" key="2">
    <source>
        <dbReference type="ARBA" id="ARBA00022679"/>
    </source>
</evidence>